<organism evidence="1 2">
    <name type="scientific">Solanum commersonii</name>
    <name type="common">Commerson's wild potato</name>
    <name type="synonym">Commerson's nightshade</name>
    <dbReference type="NCBI Taxonomy" id="4109"/>
    <lineage>
        <taxon>Eukaryota</taxon>
        <taxon>Viridiplantae</taxon>
        <taxon>Streptophyta</taxon>
        <taxon>Embryophyta</taxon>
        <taxon>Tracheophyta</taxon>
        <taxon>Spermatophyta</taxon>
        <taxon>Magnoliopsida</taxon>
        <taxon>eudicotyledons</taxon>
        <taxon>Gunneridae</taxon>
        <taxon>Pentapetalae</taxon>
        <taxon>asterids</taxon>
        <taxon>lamiids</taxon>
        <taxon>Solanales</taxon>
        <taxon>Solanaceae</taxon>
        <taxon>Solanoideae</taxon>
        <taxon>Solaneae</taxon>
        <taxon>Solanum</taxon>
    </lineage>
</organism>
<gene>
    <name evidence="1" type="ORF">H5410_016752</name>
</gene>
<comment type="caution">
    <text evidence="1">The sequence shown here is derived from an EMBL/GenBank/DDBJ whole genome shotgun (WGS) entry which is preliminary data.</text>
</comment>
<dbReference type="EMBL" id="JACXVP010000003">
    <property type="protein sequence ID" value="KAG5616928.1"/>
    <property type="molecule type" value="Genomic_DNA"/>
</dbReference>
<sequence>MELEIENEVKTSSRVEKVKVVYDMLPKYCRRCKLHGHNEEECRILYPELRKQEQNTDMGGKDKKVIISPWFPKNSGTRPIKDSSETHIWRLLLHA</sequence>
<dbReference type="OrthoDB" id="1325374at2759"/>
<proteinExistence type="predicted"/>
<evidence type="ECO:0000313" key="2">
    <source>
        <dbReference type="Proteomes" id="UP000824120"/>
    </source>
</evidence>
<protein>
    <submittedName>
        <fullName evidence="1">Uncharacterized protein</fullName>
    </submittedName>
</protein>
<dbReference type="AlphaFoldDB" id="A0A9J5ZXG1"/>
<accession>A0A9J5ZXG1</accession>
<evidence type="ECO:0000313" key="1">
    <source>
        <dbReference type="EMBL" id="KAG5616928.1"/>
    </source>
</evidence>
<name>A0A9J5ZXG1_SOLCO</name>
<dbReference type="Proteomes" id="UP000824120">
    <property type="component" value="Chromosome 3"/>
</dbReference>
<keyword evidence="2" id="KW-1185">Reference proteome</keyword>
<reference evidence="1 2" key="1">
    <citation type="submission" date="2020-09" db="EMBL/GenBank/DDBJ databases">
        <title>De no assembly of potato wild relative species, Solanum commersonii.</title>
        <authorList>
            <person name="Cho K."/>
        </authorList>
    </citation>
    <scope>NUCLEOTIDE SEQUENCE [LARGE SCALE GENOMIC DNA]</scope>
    <source>
        <strain evidence="1">LZ3.2</strain>
        <tissue evidence="1">Leaf</tissue>
    </source>
</reference>